<dbReference type="PROSITE" id="PS51462">
    <property type="entry name" value="NUDIX"/>
    <property type="match status" value="1"/>
</dbReference>
<dbReference type="AlphaFoldDB" id="A0A2A5CJF7"/>
<evidence type="ECO:0000256" key="4">
    <source>
        <dbReference type="HAMAP-Rule" id="MF_00298"/>
    </source>
</evidence>
<dbReference type="CDD" id="cd03671">
    <property type="entry name" value="NUDIX_Ap4A_hydrolase_plant_like"/>
    <property type="match status" value="1"/>
</dbReference>
<organism evidence="6 7">
    <name type="scientific">SAR86 cluster bacterium</name>
    <dbReference type="NCBI Taxonomy" id="2030880"/>
    <lineage>
        <taxon>Bacteria</taxon>
        <taxon>Pseudomonadati</taxon>
        <taxon>Pseudomonadota</taxon>
        <taxon>Gammaproteobacteria</taxon>
        <taxon>SAR86 cluster</taxon>
    </lineage>
</organism>
<dbReference type="NCBIfam" id="NF001938">
    <property type="entry name" value="PRK00714.1-5"/>
    <property type="match status" value="1"/>
</dbReference>
<evidence type="ECO:0000313" key="7">
    <source>
        <dbReference type="Proteomes" id="UP000228987"/>
    </source>
</evidence>
<comment type="cofactor">
    <cofactor evidence="4">
        <name>a divalent metal cation</name>
        <dbReference type="ChEBI" id="CHEBI:60240"/>
    </cofactor>
</comment>
<protein>
    <recommendedName>
        <fullName evidence="4">RNA pyrophosphohydrolase</fullName>
        <ecNumber evidence="4">3.6.1.-</ecNumber>
    </recommendedName>
    <alternativeName>
        <fullName evidence="4">(Di)nucleoside polyphosphate hydrolase</fullName>
    </alternativeName>
</protein>
<feature type="domain" description="Nudix hydrolase" evidence="5">
    <location>
        <begin position="6"/>
        <end position="149"/>
    </location>
</feature>
<reference evidence="7" key="1">
    <citation type="submission" date="2017-08" db="EMBL/GenBank/DDBJ databases">
        <title>A dynamic microbial community with high functional redundancy inhabits the cold, oxic subseafloor aquifer.</title>
        <authorList>
            <person name="Tully B.J."/>
            <person name="Wheat C.G."/>
            <person name="Glazer B.T."/>
            <person name="Huber J.A."/>
        </authorList>
    </citation>
    <scope>NUCLEOTIDE SEQUENCE [LARGE SCALE GENOMIC DNA]</scope>
</reference>
<comment type="caution">
    <text evidence="6">The sequence shown here is derived from an EMBL/GenBank/DDBJ whole genome shotgun (WGS) entry which is preliminary data.</text>
</comment>
<comment type="function">
    <text evidence="4">Accelerates the degradation of transcripts by removing pyrophosphate from the 5'-end of triphosphorylated RNA, leading to a more labile monophosphorylated state that can stimulate subsequent ribonuclease cleavage.</text>
</comment>
<dbReference type="Pfam" id="PF00293">
    <property type="entry name" value="NUDIX"/>
    <property type="match status" value="1"/>
</dbReference>
<dbReference type="EC" id="3.6.1.-" evidence="4"/>
<dbReference type="FunFam" id="3.90.79.10:FF:000001">
    <property type="entry name" value="RNA pyrophosphohydrolase"/>
    <property type="match status" value="1"/>
</dbReference>
<proteinExistence type="inferred from homology"/>
<keyword evidence="3 4" id="KW-0378">Hydrolase</keyword>
<dbReference type="InterPro" id="IPR020084">
    <property type="entry name" value="NUDIX_hydrolase_CS"/>
</dbReference>
<dbReference type="PROSITE" id="PS00893">
    <property type="entry name" value="NUDIX_BOX"/>
    <property type="match status" value="1"/>
</dbReference>
<evidence type="ECO:0000256" key="3">
    <source>
        <dbReference type="ARBA" id="ARBA00022801"/>
    </source>
</evidence>
<comment type="similarity">
    <text evidence="4">Belongs to the Nudix hydrolase family. RppH subfamily.</text>
</comment>
<dbReference type="PANTHER" id="PTHR23114">
    <property type="entry name" value="M7GPPPN-MRNA HYDROLASE"/>
    <property type="match status" value="1"/>
</dbReference>
<dbReference type="GO" id="GO:0006402">
    <property type="term" value="P:mRNA catabolic process"/>
    <property type="evidence" value="ECO:0007669"/>
    <property type="project" value="TreeGrafter"/>
</dbReference>
<accession>A0A2A5CJF7</accession>
<evidence type="ECO:0000259" key="5">
    <source>
        <dbReference type="PROSITE" id="PS51462"/>
    </source>
</evidence>
<dbReference type="SUPFAM" id="SSF55811">
    <property type="entry name" value="Nudix"/>
    <property type="match status" value="1"/>
</dbReference>
<gene>
    <name evidence="4" type="primary">rppH</name>
    <name evidence="4" type="synonym">nudH</name>
    <name evidence="6" type="ORF">COA71_01925</name>
</gene>
<dbReference type="PANTHER" id="PTHR23114:SF17">
    <property type="entry name" value="M7GPPPN-MRNA HYDROLASE"/>
    <property type="match status" value="1"/>
</dbReference>
<evidence type="ECO:0000313" key="6">
    <source>
        <dbReference type="EMBL" id="PCJ43655.1"/>
    </source>
</evidence>
<dbReference type="HAMAP" id="MF_00298">
    <property type="entry name" value="Nudix_RppH"/>
    <property type="match status" value="1"/>
</dbReference>
<dbReference type="Gene3D" id="3.90.79.10">
    <property type="entry name" value="Nucleoside Triphosphate Pyrophosphohydrolase"/>
    <property type="match status" value="1"/>
</dbReference>
<dbReference type="PRINTS" id="PR00502">
    <property type="entry name" value="NUDIXFAMILY"/>
</dbReference>
<dbReference type="NCBIfam" id="NF001937">
    <property type="entry name" value="PRK00714.1-4"/>
    <property type="match status" value="1"/>
</dbReference>
<evidence type="ECO:0000256" key="1">
    <source>
        <dbReference type="ARBA" id="ARBA00001936"/>
    </source>
</evidence>
<sequence>MVDADGFRPNVGIIIFNNEGKLLWAKRAGQDAWQFPQGGVQENEAPELAALRELHEEVGLEPDDVEIVAATVEWLPYRLPKQYIRQNSYPVCIGQKQKWFLLKLLGDTDKIRFDHTDKPEFDHWCWIDYWSPLDQVISFKRDVYRQALEEFCQPLSEALNWPLTKIREGAKVRQTGTPSS</sequence>
<dbReference type="InterPro" id="IPR015797">
    <property type="entry name" value="NUDIX_hydrolase-like_dom_sf"/>
</dbReference>
<dbReference type="GO" id="GO:0034353">
    <property type="term" value="F:mRNA 5'-diphosphatase activity"/>
    <property type="evidence" value="ECO:0007669"/>
    <property type="project" value="TreeGrafter"/>
</dbReference>
<name>A0A2A5CJF7_9GAMM</name>
<feature type="short sequence motif" description="Nudix box" evidence="4">
    <location>
        <begin position="38"/>
        <end position="59"/>
    </location>
</feature>
<dbReference type="GO" id="GO:0005737">
    <property type="term" value="C:cytoplasm"/>
    <property type="evidence" value="ECO:0007669"/>
    <property type="project" value="TreeGrafter"/>
</dbReference>
<dbReference type="InterPro" id="IPR022927">
    <property type="entry name" value="RppH"/>
</dbReference>
<comment type="cofactor">
    <cofactor evidence="1">
        <name>Mn(2+)</name>
        <dbReference type="ChEBI" id="CHEBI:29035"/>
    </cofactor>
</comment>
<dbReference type="Proteomes" id="UP000228987">
    <property type="component" value="Unassembled WGS sequence"/>
</dbReference>
<dbReference type="EMBL" id="NVWI01000001">
    <property type="protein sequence ID" value="PCJ43655.1"/>
    <property type="molecule type" value="Genomic_DNA"/>
</dbReference>
<evidence type="ECO:0000256" key="2">
    <source>
        <dbReference type="ARBA" id="ARBA00001946"/>
    </source>
</evidence>
<dbReference type="InterPro" id="IPR020476">
    <property type="entry name" value="Nudix_hydrolase"/>
</dbReference>
<comment type="cofactor">
    <cofactor evidence="2">
        <name>Mg(2+)</name>
        <dbReference type="ChEBI" id="CHEBI:18420"/>
    </cofactor>
</comment>
<dbReference type="InterPro" id="IPR000086">
    <property type="entry name" value="NUDIX_hydrolase_dom"/>
</dbReference>